<dbReference type="InterPro" id="IPR029020">
    <property type="entry name" value="Ammonium/urea_transptr"/>
</dbReference>
<comment type="subcellular location">
    <subcellularLocation>
        <location evidence="1">Membrane</location>
        <topology evidence="1">Multi-pass membrane protein</topology>
    </subcellularLocation>
</comment>
<dbReference type="Pfam" id="PF08501">
    <property type="entry name" value="Shikimate_dh_N"/>
    <property type="match status" value="1"/>
</dbReference>
<feature type="transmembrane region" description="Helical" evidence="5">
    <location>
        <begin position="57"/>
        <end position="81"/>
    </location>
</feature>
<dbReference type="InterPro" id="IPR013708">
    <property type="entry name" value="Shikimate_DH-bd_N"/>
</dbReference>
<feature type="domain" description="Shikimate dehydrogenase substrate binding N-terminal" evidence="7">
    <location>
        <begin position="246"/>
        <end position="293"/>
    </location>
</feature>
<dbReference type="InterPro" id="IPR022893">
    <property type="entry name" value="Shikimate_DH_fam"/>
</dbReference>
<dbReference type="InterPro" id="IPR046346">
    <property type="entry name" value="Aminoacid_DH-like_N_sf"/>
</dbReference>
<evidence type="ECO:0000259" key="7">
    <source>
        <dbReference type="Pfam" id="PF08501"/>
    </source>
</evidence>
<dbReference type="InterPro" id="IPR001381">
    <property type="entry name" value="DHquinase_I"/>
</dbReference>
<dbReference type="Pfam" id="PF00909">
    <property type="entry name" value="Ammonium_transp"/>
    <property type="match status" value="2"/>
</dbReference>
<evidence type="ECO:0000259" key="6">
    <source>
        <dbReference type="Pfam" id="PF00909"/>
    </source>
</evidence>
<keyword evidence="4 5" id="KW-0472">Membrane</keyword>
<evidence type="ECO:0000256" key="5">
    <source>
        <dbReference type="SAM" id="Phobius"/>
    </source>
</evidence>
<accession>A0ABR2EMZ9</accession>
<dbReference type="Gene3D" id="1.10.3430.10">
    <property type="entry name" value="Ammonium transporter AmtB like domains"/>
    <property type="match status" value="2"/>
</dbReference>
<comment type="caution">
    <text evidence="8">The sequence shown here is derived from an EMBL/GenBank/DDBJ whole genome shotgun (WGS) entry which is preliminary data.</text>
</comment>
<dbReference type="Pfam" id="PF01487">
    <property type="entry name" value="DHquinase_I"/>
    <property type="match status" value="1"/>
</dbReference>
<keyword evidence="2 5" id="KW-0812">Transmembrane</keyword>
<dbReference type="SUPFAM" id="SSF51569">
    <property type="entry name" value="Aldolase"/>
    <property type="match status" value="1"/>
</dbReference>
<reference evidence="8 9" key="1">
    <citation type="journal article" date="2024" name="G3 (Bethesda)">
        <title>Genome assembly of Hibiscus sabdariffa L. provides insights into metabolisms of medicinal natural products.</title>
        <authorList>
            <person name="Kim T."/>
        </authorList>
    </citation>
    <scope>NUCLEOTIDE SEQUENCE [LARGE SCALE GENOMIC DNA]</scope>
    <source>
        <strain evidence="8">TK-2024</strain>
        <tissue evidence="8">Old leaves</tissue>
    </source>
</reference>
<gene>
    <name evidence="8" type="ORF">V6N12_049104</name>
</gene>
<evidence type="ECO:0000256" key="1">
    <source>
        <dbReference type="ARBA" id="ARBA00004141"/>
    </source>
</evidence>
<keyword evidence="3 5" id="KW-1133">Transmembrane helix</keyword>
<sequence>MQLGFFMLCSGSVRAKNTMNIMLTNVLDAATDDLFYYLFGFAYGLRIRRFDHTGRSVALRGHSATLVVLGTFMLWFGWYGFNPSSFNKISSFYASGYYYGQWSAVGRTVVTTTLAGCAAALTTLFDQCGKVACMMVMVKITTTTVDITDVARIFSDNCAFSIDSYLVIALLEFENQVVATRVPIIGLVMGERWLISRILYAKFSGYLTFGTLEPGVISAPGQPTINDLLNLYNFRQLGPDTKVYRVIGKPVGHSKSPILYNEAFKSAGFNGVFAPLLVDDLAKFLRTYSSTDFARFMFILMSEVFVSNT</sequence>
<dbReference type="PANTHER" id="PTHR21089:SF1">
    <property type="entry name" value="BIFUNCTIONAL 3-DEHYDROQUINATE DEHYDRATASE_SHIKIMATE DEHYDROGENASE, CHLOROPLASTIC"/>
    <property type="match status" value="1"/>
</dbReference>
<evidence type="ECO:0000256" key="4">
    <source>
        <dbReference type="ARBA" id="ARBA00023136"/>
    </source>
</evidence>
<dbReference type="PANTHER" id="PTHR21089">
    <property type="entry name" value="SHIKIMATE DEHYDROGENASE"/>
    <property type="match status" value="1"/>
</dbReference>
<dbReference type="EMBL" id="JBBPBM010000013">
    <property type="protein sequence ID" value="KAK8562051.1"/>
    <property type="molecule type" value="Genomic_DNA"/>
</dbReference>
<evidence type="ECO:0000256" key="3">
    <source>
        <dbReference type="ARBA" id="ARBA00022989"/>
    </source>
</evidence>
<dbReference type="InterPro" id="IPR024041">
    <property type="entry name" value="NH4_transpt_AmtB-like_dom"/>
</dbReference>
<evidence type="ECO:0000313" key="9">
    <source>
        <dbReference type="Proteomes" id="UP001472677"/>
    </source>
</evidence>
<protein>
    <submittedName>
        <fullName evidence="8">Uncharacterized protein</fullName>
    </submittedName>
</protein>
<dbReference type="SUPFAM" id="SSF53223">
    <property type="entry name" value="Aminoacid dehydrogenase-like, N-terminal domain"/>
    <property type="match status" value="1"/>
</dbReference>
<feature type="domain" description="Ammonium transporter AmtB-like" evidence="6">
    <location>
        <begin position="1"/>
        <end position="42"/>
    </location>
</feature>
<organism evidence="8 9">
    <name type="scientific">Hibiscus sabdariffa</name>
    <name type="common">roselle</name>
    <dbReference type="NCBI Taxonomy" id="183260"/>
    <lineage>
        <taxon>Eukaryota</taxon>
        <taxon>Viridiplantae</taxon>
        <taxon>Streptophyta</taxon>
        <taxon>Embryophyta</taxon>
        <taxon>Tracheophyta</taxon>
        <taxon>Spermatophyta</taxon>
        <taxon>Magnoliopsida</taxon>
        <taxon>eudicotyledons</taxon>
        <taxon>Gunneridae</taxon>
        <taxon>Pentapetalae</taxon>
        <taxon>rosids</taxon>
        <taxon>malvids</taxon>
        <taxon>Malvales</taxon>
        <taxon>Malvaceae</taxon>
        <taxon>Malvoideae</taxon>
        <taxon>Hibiscus</taxon>
    </lineage>
</organism>
<dbReference type="SUPFAM" id="SSF111352">
    <property type="entry name" value="Ammonium transporter"/>
    <property type="match status" value="2"/>
</dbReference>
<evidence type="ECO:0000256" key="2">
    <source>
        <dbReference type="ARBA" id="ARBA00022692"/>
    </source>
</evidence>
<dbReference type="Proteomes" id="UP001472677">
    <property type="component" value="Unassembled WGS sequence"/>
</dbReference>
<dbReference type="Gene3D" id="3.40.50.10860">
    <property type="entry name" value="Leucine Dehydrogenase, chain A, domain 1"/>
    <property type="match status" value="1"/>
</dbReference>
<name>A0ABR2EMZ9_9ROSI</name>
<feature type="domain" description="Ammonium transporter AmtB-like" evidence="6">
    <location>
        <begin position="45"/>
        <end position="126"/>
    </location>
</feature>
<keyword evidence="9" id="KW-1185">Reference proteome</keyword>
<evidence type="ECO:0000313" key="8">
    <source>
        <dbReference type="EMBL" id="KAK8562051.1"/>
    </source>
</evidence>
<proteinExistence type="predicted"/>